<dbReference type="Proteomes" id="UP000551616">
    <property type="component" value="Unassembled WGS sequence"/>
</dbReference>
<evidence type="ECO:0000313" key="2">
    <source>
        <dbReference type="EMBL" id="MBA2116339.1"/>
    </source>
</evidence>
<protein>
    <submittedName>
        <fullName evidence="2">Uncharacterized protein</fullName>
    </submittedName>
</protein>
<evidence type="ECO:0000256" key="1">
    <source>
        <dbReference type="SAM" id="MobiDB-lite"/>
    </source>
</evidence>
<feature type="region of interest" description="Disordered" evidence="1">
    <location>
        <begin position="81"/>
        <end position="103"/>
    </location>
</feature>
<name>A0A7V8V7D9_9BACT</name>
<evidence type="ECO:0000313" key="3">
    <source>
        <dbReference type="Proteomes" id="UP000551616"/>
    </source>
</evidence>
<comment type="caution">
    <text evidence="2">The sequence shown here is derived from an EMBL/GenBank/DDBJ whole genome shotgun (WGS) entry which is preliminary data.</text>
</comment>
<dbReference type="RefSeq" id="WP_235990535.1">
    <property type="nucleotide sequence ID" value="NZ_JABRWO010000009.1"/>
</dbReference>
<proteinExistence type="predicted"/>
<reference evidence="2 3" key="1">
    <citation type="submission" date="2020-05" db="EMBL/GenBank/DDBJ databases">
        <title>Bremerella alba sp. nov., a novel planctomycete isolated from the surface of the macroalga Fucus spiralis.</title>
        <authorList>
            <person name="Godinho O."/>
            <person name="Botelho R."/>
            <person name="Albuquerque L."/>
            <person name="Wiegand S."/>
            <person name="Da Costa M.S."/>
            <person name="Lobo-Da-Cunha A."/>
            <person name="Jogler C."/>
            <person name="Lage O.M."/>
        </authorList>
    </citation>
    <scope>NUCLEOTIDE SEQUENCE [LARGE SCALE GENOMIC DNA]</scope>
    <source>
        <strain evidence="2 3">FF15</strain>
    </source>
</reference>
<dbReference type="EMBL" id="JABRWO010000009">
    <property type="protein sequence ID" value="MBA2116339.1"/>
    <property type="molecule type" value="Genomic_DNA"/>
</dbReference>
<organism evidence="2 3">
    <name type="scientific">Bremerella alba</name>
    <dbReference type="NCBI Taxonomy" id="980252"/>
    <lineage>
        <taxon>Bacteria</taxon>
        <taxon>Pseudomonadati</taxon>
        <taxon>Planctomycetota</taxon>
        <taxon>Planctomycetia</taxon>
        <taxon>Pirellulales</taxon>
        <taxon>Pirellulaceae</taxon>
        <taxon>Bremerella</taxon>
    </lineage>
</organism>
<keyword evidence="3" id="KW-1185">Reference proteome</keyword>
<sequence>MPNKEDDLVPVFVPSLASVLIAAEDKKGEPLTPDEVIQIRDDAVCIMASKNDAAKMEETRYRDLEPENCWHEFQMLRRDMGRKPNLDPGPRFNSVASSDDPEYRQTIIDAHNTLDRFRAMLPEDGSPMPDAMVKTTIVEEDNLAFM</sequence>
<accession>A0A7V8V7D9</accession>
<gene>
    <name evidence="2" type="ORF">HOV93_35280</name>
</gene>
<dbReference type="AlphaFoldDB" id="A0A7V8V7D9"/>